<dbReference type="SUPFAM" id="SSF50044">
    <property type="entry name" value="SH3-domain"/>
    <property type="match status" value="1"/>
</dbReference>
<evidence type="ECO:0000256" key="3">
    <source>
        <dbReference type="SAM" id="MobiDB-lite"/>
    </source>
</evidence>
<dbReference type="Gene3D" id="2.30.30.40">
    <property type="entry name" value="SH3 Domains"/>
    <property type="match status" value="1"/>
</dbReference>
<protein>
    <recommendedName>
        <fullName evidence="5">SH3 domain-containing protein</fullName>
    </recommendedName>
</protein>
<feature type="compositionally biased region" description="Pro residues" evidence="3">
    <location>
        <begin position="487"/>
        <end position="501"/>
    </location>
</feature>
<proteinExistence type="predicted"/>
<organism evidence="6 7">
    <name type="scientific">Pseudopithomyces chartarum</name>
    <dbReference type="NCBI Taxonomy" id="1892770"/>
    <lineage>
        <taxon>Eukaryota</taxon>
        <taxon>Fungi</taxon>
        <taxon>Dikarya</taxon>
        <taxon>Ascomycota</taxon>
        <taxon>Pezizomycotina</taxon>
        <taxon>Dothideomycetes</taxon>
        <taxon>Pleosporomycetidae</taxon>
        <taxon>Pleosporales</taxon>
        <taxon>Massarineae</taxon>
        <taxon>Didymosphaeriaceae</taxon>
        <taxon>Pseudopithomyces</taxon>
    </lineage>
</organism>
<sequence length="646" mass="66979">MVHHHGMKHLVRRQRHRVEEEEETEVVFVTLPNTFAATRKVALVTVTEDVPKSAVGGAFQQTKTLGEPAVRPLPTSSRDKDEEEEEEEEQEQSTKPTPTPTRNKESHSSEATSHPITTHAQSTLKIDTSSSPVVTLSSFTGAIAAASISSTAPSATSSAEAASSGMSGGAKAGLALGILVGIGALLGAILFVAHRKKKERAEAQQQMDNEKATSMRNMPPPPVVKEATPSIRSQPNAPRLSLRPVTQFDPAFPNRKSDAGLLGAAAAGVGAAAAGAGSRSPDRPGSSWERPGASNANVAPEPANPFNDPQSRSDSPPQNPFSNNAAIETSQASAPGTPLNFNHSPAPSADFGNPAPAIAAAEKAPVAAPLPSPPVINLGNVPASPAWTEDIPASPGPAPSGPLPVAAAAGVAAAGAAGAPPAPNNVHRVQLDFKPSMADELELHAGQLVRMLHEYDDGWALCVRLDRSHQGVVPRTCLSKHPVKPRQGPPRQGPPGPPRMRSPPVNGPNKPQAIHTGVPQPRPLSPANNGRSSPHPPSLSPAHGRMSPAPRSMSPGPRQMSPGPHQMGPPQGRARAHSNAPYASKPRSMSPGPYGGGPQMAPPPQMGRPRSNSASQVARRGPPAGPSPMNPNTPMPIRKPIPGQAL</sequence>
<evidence type="ECO:0000313" key="7">
    <source>
        <dbReference type="Proteomes" id="UP001280581"/>
    </source>
</evidence>
<comment type="caution">
    <text evidence="6">The sequence shown here is derived from an EMBL/GenBank/DDBJ whole genome shotgun (WGS) entry which is preliminary data.</text>
</comment>
<feature type="region of interest" description="Disordered" evidence="3">
    <location>
        <begin position="58"/>
        <end position="124"/>
    </location>
</feature>
<evidence type="ECO:0000256" key="2">
    <source>
        <dbReference type="PROSITE-ProRule" id="PRU00192"/>
    </source>
</evidence>
<dbReference type="AlphaFoldDB" id="A0AAN6RH66"/>
<feature type="transmembrane region" description="Helical" evidence="4">
    <location>
        <begin position="172"/>
        <end position="193"/>
    </location>
</feature>
<feature type="compositionally biased region" description="Acidic residues" evidence="3">
    <location>
        <begin position="81"/>
        <end position="91"/>
    </location>
</feature>
<feature type="region of interest" description="Disordered" evidence="3">
    <location>
        <begin position="476"/>
        <end position="646"/>
    </location>
</feature>
<reference evidence="6 7" key="1">
    <citation type="submission" date="2021-02" db="EMBL/GenBank/DDBJ databases">
        <title>Genome assembly of Pseudopithomyces chartarum.</title>
        <authorList>
            <person name="Jauregui R."/>
            <person name="Singh J."/>
            <person name="Voisey C."/>
        </authorList>
    </citation>
    <scope>NUCLEOTIDE SEQUENCE [LARGE SCALE GENOMIC DNA]</scope>
    <source>
        <strain evidence="6 7">AGR01</strain>
    </source>
</reference>
<feature type="region of interest" description="Disordered" evidence="3">
    <location>
        <begin position="274"/>
        <end position="355"/>
    </location>
</feature>
<dbReference type="Proteomes" id="UP001280581">
    <property type="component" value="Unassembled WGS sequence"/>
</dbReference>
<feature type="compositionally biased region" description="Polar residues" evidence="3">
    <location>
        <begin position="307"/>
        <end position="345"/>
    </location>
</feature>
<dbReference type="PROSITE" id="PS50002">
    <property type="entry name" value="SH3"/>
    <property type="match status" value="1"/>
</dbReference>
<evidence type="ECO:0000256" key="4">
    <source>
        <dbReference type="SAM" id="Phobius"/>
    </source>
</evidence>
<feature type="region of interest" description="Disordered" evidence="3">
    <location>
        <begin position="1"/>
        <end position="22"/>
    </location>
</feature>
<accession>A0AAN6RH66</accession>
<keyword evidence="4" id="KW-0472">Membrane</keyword>
<evidence type="ECO:0000259" key="5">
    <source>
        <dbReference type="PROSITE" id="PS50002"/>
    </source>
</evidence>
<dbReference type="SMART" id="SM00326">
    <property type="entry name" value="SH3"/>
    <property type="match status" value="1"/>
</dbReference>
<keyword evidence="4" id="KW-1133">Transmembrane helix</keyword>
<gene>
    <name evidence="6" type="ORF">GRF29_96g1250092</name>
</gene>
<keyword evidence="1 2" id="KW-0728">SH3 domain</keyword>
<keyword evidence="7" id="KW-1185">Reference proteome</keyword>
<dbReference type="Pfam" id="PF14604">
    <property type="entry name" value="SH3_9"/>
    <property type="match status" value="1"/>
</dbReference>
<feature type="domain" description="SH3" evidence="5">
    <location>
        <begin position="422"/>
        <end position="483"/>
    </location>
</feature>
<evidence type="ECO:0000256" key="1">
    <source>
        <dbReference type="ARBA" id="ARBA00022443"/>
    </source>
</evidence>
<feature type="region of interest" description="Disordered" evidence="3">
    <location>
        <begin position="149"/>
        <end position="168"/>
    </location>
</feature>
<evidence type="ECO:0000313" key="6">
    <source>
        <dbReference type="EMBL" id="KAK3208054.1"/>
    </source>
</evidence>
<name>A0AAN6RH66_9PLEO</name>
<feature type="compositionally biased region" description="Basic residues" evidence="3">
    <location>
        <begin position="1"/>
        <end position="16"/>
    </location>
</feature>
<keyword evidence="4" id="KW-0812">Transmembrane</keyword>
<dbReference type="EMBL" id="WVTA01000008">
    <property type="protein sequence ID" value="KAK3208054.1"/>
    <property type="molecule type" value="Genomic_DNA"/>
</dbReference>
<dbReference type="InterPro" id="IPR001452">
    <property type="entry name" value="SH3_domain"/>
</dbReference>
<feature type="region of interest" description="Disordered" evidence="3">
    <location>
        <begin position="201"/>
        <end position="253"/>
    </location>
</feature>
<dbReference type="InterPro" id="IPR036028">
    <property type="entry name" value="SH3-like_dom_sf"/>
</dbReference>
<feature type="compositionally biased region" description="Low complexity" evidence="3">
    <location>
        <begin position="149"/>
        <end position="165"/>
    </location>
</feature>
<feature type="compositionally biased region" description="Polar residues" evidence="3">
    <location>
        <begin position="109"/>
        <end position="124"/>
    </location>
</feature>
<feature type="compositionally biased region" description="Pro residues" evidence="3">
    <location>
        <begin position="623"/>
        <end position="639"/>
    </location>
</feature>